<dbReference type="EMBL" id="CP066776">
    <property type="protein sequence ID" value="QQL44384.1"/>
    <property type="molecule type" value="Genomic_DNA"/>
</dbReference>
<dbReference type="PROSITE" id="PS50206">
    <property type="entry name" value="RHODANESE_3"/>
    <property type="match status" value="1"/>
</dbReference>
<protein>
    <submittedName>
        <fullName evidence="1">Rhodanese</fullName>
    </submittedName>
</protein>
<evidence type="ECO:0000313" key="2">
    <source>
        <dbReference type="Proteomes" id="UP000475117"/>
    </source>
</evidence>
<reference evidence="1 2" key="1">
    <citation type="submission" date="2020-12" db="EMBL/GenBank/DDBJ databases">
        <title>Sulforoseuscoccus oceanibium gen. nov., sp. nov., a representative of the phylum Verrucomicrobia with special cytoplasmic membrane, and proposal of Sulforoseuscoccusaceae fam. nov.</title>
        <authorList>
            <person name="Xi F."/>
        </authorList>
    </citation>
    <scope>NUCLEOTIDE SEQUENCE [LARGE SCALE GENOMIC DNA]</scope>
    <source>
        <strain evidence="1 2">T37</strain>
    </source>
</reference>
<dbReference type="PANTHER" id="PTHR44086:SF10">
    <property type="entry name" value="THIOSULFATE SULFURTRANSFERASE_RHODANESE-LIKE DOMAIN-CONTAINING PROTEIN 3"/>
    <property type="match status" value="1"/>
</dbReference>
<organism evidence="1 2">
    <name type="scientific">Sulfuriroseicoccus oceanibius</name>
    <dbReference type="NCBI Taxonomy" id="2707525"/>
    <lineage>
        <taxon>Bacteria</taxon>
        <taxon>Pseudomonadati</taxon>
        <taxon>Verrucomicrobiota</taxon>
        <taxon>Verrucomicrobiia</taxon>
        <taxon>Verrucomicrobiales</taxon>
        <taxon>Verrucomicrobiaceae</taxon>
        <taxon>Sulfuriroseicoccus</taxon>
    </lineage>
</organism>
<dbReference type="Gene3D" id="3.40.250.10">
    <property type="entry name" value="Rhodanese-like domain"/>
    <property type="match status" value="1"/>
</dbReference>
<dbReference type="PANTHER" id="PTHR44086">
    <property type="entry name" value="THIOSULFATE SULFURTRANSFERASE RDL2, MITOCHONDRIAL-RELATED"/>
    <property type="match status" value="1"/>
</dbReference>
<dbReference type="KEGG" id="soa:G3M56_010880"/>
<dbReference type="SUPFAM" id="SSF52821">
    <property type="entry name" value="Rhodanese/Cell cycle control phosphatase"/>
    <property type="match status" value="1"/>
</dbReference>
<sequence>MTTSNEPISFQIDCESLRDLLTQPKPPRLIDCREADELAVCAIEGAQHCPLSTWMAHWEQWFTNQSDHVVIFCHHGVRSMRATAFLRDKGFSNVQSLDGGIDAWATVIDHSMKRY</sequence>
<accession>A0A6B3LAP1</accession>
<dbReference type="GO" id="GO:0004792">
    <property type="term" value="F:thiosulfate-cyanide sulfurtransferase activity"/>
    <property type="evidence" value="ECO:0007669"/>
    <property type="project" value="TreeGrafter"/>
</dbReference>
<keyword evidence="2" id="KW-1185">Reference proteome</keyword>
<dbReference type="RefSeq" id="WP_164362045.1">
    <property type="nucleotide sequence ID" value="NZ_CP066776.1"/>
</dbReference>
<dbReference type="AlphaFoldDB" id="A0A6B3LAP1"/>
<dbReference type="InterPro" id="IPR001763">
    <property type="entry name" value="Rhodanese-like_dom"/>
</dbReference>
<dbReference type="SMART" id="SM00450">
    <property type="entry name" value="RHOD"/>
    <property type="match status" value="1"/>
</dbReference>
<proteinExistence type="predicted"/>
<dbReference type="Pfam" id="PF00581">
    <property type="entry name" value="Rhodanese"/>
    <property type="match status" value="1"/>
</dbReference>
<gene>
    <name evidence="1" type="ORF">G3M56_010880</name>
</gene>
<dbReference type="InterPro" id="IPR036873">
    <property type="entry name" value="Rhodanese-like_dom_sf"/>
</dbReference>
<dbReference type="Proteomes" id="UP000475117">
    <property type="component" value="Chromosome"/>
</dbReference>
<name>A0A6B3LAP1_9BACT</name>
<evidence type="ECO:0000313" key="1">
    <source>
        <dbReference type="EMBL" id="QQL44384.1"/>
    </source>
</evidence>